<dbReference type="Pfam" id="PF14372">
    <property type="entry name" value="hAT-like_RNase-H"/>
    <property type="match status" value="1"/>
</dbReference>
<evidence type="ECO:0000256" key="5">
    <source>
        <dbReference type="ARBA" id="ARBA00022833"/>
    </source>
</evidence>
<dbReference type="GO" id="GO:0008270">
    <property type="term" value="F:zinc ion binding"/>
    <property type="evidence" value="ECO:0007669"/>
    <property type="project" value="UniProtKB-KW"/>
</dbReference>
<dbReference type="SMART" id="SM00614">
    <property type="entry name" value="ZnF_BED"/>
    <property type="match status" value="1"/>
</dbReference>
<comment type="subunit">
    <text evidence="2">Homodimer.</text>
</comment>
<evidence type="ECO:0000256" key="1">
    <source>
        <dbReference type="ARBA" id="ARBA00004123"/>
    </source>
</evidence>
<evidence type="ECO:0000256" key="6">
    <source>
        <dbReference type="ARBA" id="ARBA00023015"/>
    </source>
</evidence>
<dbReference type="EMBL" id="CM031825">
    <property type="protein sequence ID" value="KAG6732356.1"/>
    <property type="molecule type" value="Genomic_DNA"/>
</dbReference>
<evidence type="ECO:0000259" key="11">
    <source>
        <dbReference type="PROSITE" id="PS50808"/>
    </source>
</evidence>
<dbReference type="OrthoDB" id="812756at2759"/>
<dbReference type="Proteomes" id="UP000811246">
    <property type="component" value="Chromosome 1"/>
</dbReference>
<evidence type="ECO:0000256" key="4">
    <source>
        <dbReference type="ARBA" id="ARBA00022771"/>
    </source>
</evidence>
<dbReference type="PROSITE" id="PS50808">
    <property type="entry name" value="ZF_BED"/>
    <property type="match status" value="1"/>
</dbReference>
<dbReference type="InterPro" id="IPR003656">
    <property type="entry name" value="Znf_BED"/>
</dbReference>
<evidence type="ECO:0000256" key="9">
    <source>
        <dbReference type="ARBA" id="ARBA00023242"/>
    </source>
</evidence>
<gene>
    <name evidence="12" type="ORF">I3842_01G172700</name>
</gene>
<name>A0A922G1I9_CARIL</name>
<dbReference type="GO" id="GO:0046983">
    <property type="term" value="F:protein dimerization activity"/>
    <property type="evidence" value="ECO:0007669"/>
    <property type="project" value="InterPro"/>
</dbReference>
<dbReference type="EMBL" id="CM031825">
    <property type="protein sequence ID" value="KAG6732361.1"/>
    <property type="molecule type" value="Genomic_DNA"/>
</dbReference>
<keyword evidence="3" id="KW-0479">Metal-binding</keyword>
<feature type="domain" description="BED-type" evidence="11">
    <location>
        <begin position="1"/>
        <end position="61"/>
    </location>
</feature>
<evidence type="ECO:0000256" key="2">
    <source>
        <dbReference type="ARBA" id="ARBA00011738"/>
    </source>
</evidence>
<dbReference type="EMBL" id="CM031825">
    <property type="protein sequence ID" value="KAG6732359.1"/>
    <property type="molecule type" value="Genomic_DNA"/>
</dbReference>
<keyword evidence="8" id="KW-0804">Transcription</keyword>
<dbReference type="EMBL" id="CM031825">
    <property type="protein sequence ID" value="KAG6732358.1"/>
    <property type="molecule type" value="Genomic_DNA"/>
</dbReference>
<dbReference type="AlphaFoldDB" id="A0A922G1I9"/>
<reference evidence="12" key="1">
    <citation type="submission" date="2021-01" db="EMBL/GenBank/DDBJ databases">
        <authorList>
            <person name="Lovell J.T."/>
            <person name="Bentley N."/>
            <person name="Bhattarai G."/>
            <person name="Jenkins J.W."/>
            <person name="Sreedasyam A."/>
            <person name="Alarcon Y."/>
            <person name="Bock C."/>
            <person name="Boston L."/>
            <person name="Carlson J."/>
            <person name="Cervantes K."/>
            <person name="Clermont K."/>
            <person name="Krom N."/>
            <person name="Kubenka K."/>
            <person name="Mamidi S."/>
            <person name="Mattison C."/>
            <person name="Monteros M."/>
            <person name="Pisani C."/>
            <person name="Plott C."/>
            <person name="Rajasekar S."/>
            <person name="Rhein H.S."/>
            <person name="Rohla C."/>
            <person name="Song M."/>
            <person name="Hilaire R.S."/>
            <person name="Shu S."/>
            <person name="Wells L."/>
            <person name="Wang X."/>
            <person name="Webber J."/>
            <person name="Heerema R.J."/>
            <person name="Klein P."/>
            <person name="Conner P."/>
            <person name="Grauke L."/>
            <person name="Grimwood J."/>
            <person name="Schmutz J."/>
            <person name="Randall J.J."/>
        </authorList>
    </citation>
    <scope>NUCLEOTIDE SEQUENCE</scope>
    <source>
        <tissue evidence="12">Leaf</tissue>
    </source>
</reference>
<keyword evidence="4 10" id="KW-0863">Zinc-finger</keyword>
<protein>
    <recommendedName>
        <fullName evidence="11">BED-type domain-containing protein</fullName>
    </recommendedName>
</protein>
<dbReference type="EMBL" id="CM031825">
    <property type="protein sequence ID" value="KAG6732357.1"/>
    <property type="molecule type" value="Genomic_DNA"/>
</dbReference>
<dbReference type="InterPro" id="IPR008906">
    <property type="entry name" value="HATC_C_dom"/>
</dbReference>
<evidence type="ECO:0000313" key="13">
    <source>
        <dbReference type="Proteomes" id="UP000811246"/>
    </source>
</evidence>
<evidence type="ECO:0000256" key="10">
    <source>
        <dbReference type="PROSITE-ProRule" id="PRU00027"/>
    </source>
</evidence>
<dbReference type="SUPFAM" id="SSF53098">
    <property type="entry name" value="Ribonuclease H-like"/>
    <property type="match status" value="1"/>
</dbReference>
<evidence type="ECO:0000313" key="12">
    <source>
        <dbReference type="EMBL" id="KAG6732361.1"/>
    </source>
</evidence>
<keyword evidence="5" id="KW-0862">Zinc</keyword>
<dbReference type="EMBL" id="CM031825">
    <property type="protein sequence ID" value="KAG6732360.1"/>
    <property type="molecule type" value="Genomic_DNA"/>
</dbReference>
<accession>A0A922G1I9</accession>
<dbReference type="InterPro" id="IPR012337">
    <property type="entry name" value="RNaseH-like_sf"/>
</dbReference>
<keyword evidence="6" id="KW-0805">Transcription regulation</keyword>
<dbReference type="EMBL" id="CM031825">
    <property type="protein sequence ID" value="KAG6732355.1"/>
    <property type="molecule type" value="Genomic_DNA"/>
</dbReference>
<dbReference type="Pfam" id="PF02892">
    <property type="entry name" value="zf-BED"/>
    <property type="match status" value="1"/>
</dbReference>
<dbReference type="Pfam" id="PF05699">
    <property type="entry name" value="Dimer_Tnp_hAT"/>
    <property type="match status" value="1"/>
</dbReference>
<dbReference type="GO" id="GO:0003677">
    <property type="term" value="F:DNA binding"/>
    <property type="evidence" value="ECO:0007669"/>
    <property type="project" value="UniProtKB-KW"/>
</dbReference>
<comment type="subcellular location">
    <subcellularLocation>
        <location evidence="1">Nucleus</location>
    </subcellularLocation>
</comment>
<organism evidence="12 13">
    <name type="scientific">Carya illinoinensis</name>
    <name type="common">Pecan</name>
    <dbReference type="NCBI Taxonomy" id="32201"/>
    <lineage>
        <taxon>Eukaryota</taxon>
        <taxon>Viridiplantae</taxon>
        <taxon>Streptophyta</taxon>
        <taxon>Embryophyta</taxon>
        <taxon>Tracheophyta</taxon>
        <taxon>Spermatophyta</taxon>
        <taxon>Magnoliopsida</taxon>
        <taxon>eudicotyledons</taxon>
        <taxon>Gunneridae</taxon>
        <taxon>Pentapetalae</taxon>
        <taxon>rosids</taxon>
        <taxon>fabids</taxon>
        <taxon>Fagales</taxon>
        <taxon>Juglandaceae</taxon>
        <taxon>Carya</taxon>
    </lineage>
</organism>
<dbReference type="EMBL" id="CM031825">
    <property type="protein sequence ID" value="KAG6732354.1"/>
    <property type="molecule type" value="Genomic_DNA"/>
</dbReference>
<dbReference type="InterPro" id="IPR025525">
    <property type="entry name" value="hAT-like_transposase_RNase-H"/>
</dbReference>
<dbReference type="PANTHER" id="PTHR46481:SF10">
    <property type="entry name" value="ZINC FINGER BED DOMAIN-CONTAINING PROTEIN 39"/>
    <property type="match status" value="1"/>
</dbReference>
<dbReference type="PANTHER" id="PTHR46481">
    <property type="entry name" value="ZINC FINGER BED DOMAIN-CONTAINING PROTEIN 4"/>
    <property type="match status" value="1"/>
</dbReference>
<dbReference type="GO" id="GO:0009791">
    <property type="term" value="P:post-embryonic development"/>
    <property type="evidence" value="ECO:0007669"/>
    <property type="project" value="UniProtKB-ARBA"/>
</dbReference>
<keyword evidence="7" id="KW-0238">DNA-binding</keyword>
<sequence length="719" mass="82595">MSVSKVWNYFSKVEIDGETKAVCNYCNRKLVGSSKKGTSHLNNHLLRCPVMKNVETQKKEMSTCPETAGIGGDFLFDNERSCLDLARMITRQRCPLDMVEHESFQTFVKNLQPRFTLPSQDTLKADILHVYREEKLKLHEYLGKLSCHFSLIMQFWTCHRMKNVYCCFAVQFLEDGVTLKKILALQKVDHSDYHQGTLLFERVKSLLEEWNIDKKLCSITLRSSASNDKMVQSLKSLLSQRTNCQMPLFEHFFHIHCITYIINLPLQDGLNEMAGLLDKIRNTIRYINEASPRWELKFQHILEQHNFRDKYSTIFEYVSTRWDSTFLLFESAMELRELFSHLDTTDCSFMDLNPHEDEWIMAAIVYKTLKYTYDSICSVLGCKCLTANVYFNKVCDIYSMLLELQNNSHKFVRLMAAKMKEKFESYFGKCRMVLAIAAILDPRLKLEFVQSAFEVLVGDDQARIIVADIRNILNDVFDSYAAEPGVQVQELSSSFSTSHMINQWRQSKRHKSAASPRAELNRYLQEDVINNAEEDFDILGWWRTNSSDFPTVGKMALNILSIPMSTCTISNSGFNNRTMMMINPTLDSLNLEIIEALVCGEHWLGDEHSSIYSLNAEPTDQEKLDPFSIYNIIRESRDRHLYIRACQALGTQFGSNNLMESSLACGESGSSIKKAPSMEEGYSSGGSFNGETSMMAMDVFLNSSDFNDGYGCVFKQPRS</sequence>
<evidence type="ECO:0000256" key="8">
    <source>
        <dbReference type="ARBA" id="ARBA00023163"/>
    </source>
</evidence>
<dbReference type="InterPro" id="IPR052035">
    <property type="entry name" value="ZnF_BED_domain_contain"/>
</dbReference>
<dbReference type="GO" id="GO:0005634">
    <property type="term" value="C:nucleus"/>
    <property type="evidence" value="ECO:0007669"/>
    <property type="project" value="UniProtKB-SubCell"/>
</dbReference>
<evidence type="ECO:0000256" key="7">
    <source>
        <dbReference type="ARBA" id="ARBA00023125"/>
    </source>
</evidence>
<dbReference type="EMBL" id="CM031825">
    <property type="protein sequence ID" value="KAG6732349.1"/>
    <property type="molecule type" value="Genomic_DNA"/>
</dbReference>
<keyword evidence="9" id="KW-0539">Nucleus</keyword>
<dbReference type="SUPFAM" id="SSF57667">
    <property type="entry name" value="beta-beta-alpha zinc fingers"/>
    <property type="match status" value="1"/>
</dbReference>
<dbReference type="SUPFAM" id="SSF140996">
    <property type="entry name" value="Hermes dimerisation domain"/>
    <property type="match status" value="1"/>
</dbReference>
<comment type="caution">
    <text evidence="12">The sequence shown here is derived from an EMBL/GenBank/DDBJ whole genome shotgun (WGS) entry which is preliminary data.</text>
</comment>
<proteinExistence type="predicted"/>
<dbReference type="InterPro" id="IPR036236">
    <property type="entry name" value="Znf_C2H2_sf"/>
</dbReference>
<evidence type="ECO:0000256" key="3">
    <source>
        <dbReference type="ARBA" id="ARBA00022723"/>
    </source>
</evidence>